<dbReference type="RefSeq" id="WP_075048668.1">
    <property type="nucleotide sequence ID" value="NZ_CP012328.1"/>
</dbReference>
<feature type="binding site" evidence="8">
    <location>
        <begin position="78"/>
        <end position="80"/>
    </location>
    <ligand>
        <name>phosphate</name>
        <dbReference type="ChEBI" id="CHEBI:43474"/>
    </ligand>
</feature>
<evidence type="ECO:0000313" key="10">
    <source>
        <dbReference type="EMBL" id="AKU80099.1"/>
    </source>
</evidence>
<dbReference type="NCBIfam" id="TIGR01700">
    <property type="entry name" value="PNPH"/>
    <property type="match status" value="1"/>
</dbReference>
<feature type="binding site" evidence="8">
    <location>
        <position position="209"/>
    </location>
    <ligand>
        <name>phosphate</name>
        <dbReference type="ChEBI" id="CHEBI:43474"/>
    </ligand>
</feature>
<evidence type="ECO:0000256" key="1">
    <source>
        <dbReference type="ARBA" id="ARBA00002678"/>
    </source>
</evidence>
<keyword evidence="5 7" id="KW-0808">Transferase</keyword>
<organism evidence="10 11">
    <name type="scientific">Spiroplasma turonicum</name>
    <dbReference type="NCBI Taxonomy" id="216946"/>
    <lineage>
        <taxon>Bacteria</taxon>
        <taxon>Bacillati</taxon>
        <taxon>Mycoplasmatota</taxon>
        <taxon>Mollicutes</taxon>
        <taxon>Entomoplasmatales</taxon>
        <taxon>Spiroplasmataceae</taxon>
        <taxon>Spiroplasma</taxon>
    </lineage>
</organism>
<comment type="pathway">
    <text evidence="2 7">Purine metabolism; purine nucleoside salvage.</text>
</comment>
<dbReference type="GO" id="GO:0009116">
    <property type="term" value="P:nucleoside metabolic process"/>
    <property type="evidence" value="ECO:0007669"/>
    <property type="project" value="InterPro"/>
</dbReference>
<evidence type="ECO:0000256" key="2">
    <source>
        <dbReference type="ARBA" id="ARBA00005058"/>
    </source>
</evidence>
<keyword evidence="11" id="KW-1185">Reference proteome</keyword>
<reference evidence="10 11" key="1">
    <citation type="journal article" date="2015" name="Genome Announc.">
        <title>Complete Genome Sequence of Spiroplasma turonicum Strain Tab4cT, a Parasite of a Horse Fly, Haematopota sp. (Diptera: Tabanidae).</title>
        <authorList>
            <person name="Davis R.E."/>
            <person name="Shao J."/>
            <person name="Zhao Y."/>
            <person name="Gasparich G.E."/>
            <person name="Gaynor B.J."/>
            <person name="Donofrio N."/>
        </authorList>
    </citation>
    <scope>NUCLEOTIDE SEQUENCE [LARGE SCALE GENOMIC DNA]</scope>
    <source>
        <strain evidence="10 11">Tab4c</strain>
    </source>
</reference>
<keyword evidence="4 7" id="KW-0328">Glycosyltransferase</keyword>
<dbReference type="OrthoDB" id="1523230at2"/>
<dbReference type="EMBL" id="CP012328">
    <property type="protein sequence ID" value="AKU80099.1"/>
    <property type="molecule type" value="Genomic_DNA"/>
</dbReference>
<proteinExistence type="inferred from homology"/>
<dbReference type="KEGG" id="stur:STURON_00853"/>
<dbReference type="Pfam" id="PF01048">
    <property type="entry name" value="PNP_UDP_1"/>
    <property type="match status" value="1"/>
</dbReference>
<comment type="catalytic activity">
    <reaction evidence="6">
        <text>a purine 2'-deoxy-D-ribonucleoside + phosphate = a purine nucleobase + 2-deoxy-alpha-D-ribose 1-phosphate</text>
        <dbReference type="Rhea" id="RHEA:36431"/>
        <dbReference type="ChEBI" id="CHEBI:26386"/>
        <dbReference type="ChEBI" id="CHEBI:43474"/>
        <dbReference type="ChEBI" id="CHEBI:57259"/>
        <dbReference type="ChEBI" id="CHEBI:142361"/>
        <dbReference type="EC" id="2.4.2.1"/>
    </reaction>
</comment>
<dbReference type="InterPro" id="IPR035994">
    <property type="entry name" value="Nucleoside_phosphorylase_sf"/>
</dbReference>
<dbReference type="PANTHER" id="PTHR11904">
    <property type="entry name" value="METHYLTHIOADENOSINE/PURINE NUCLEOSIDE PHOSPHORYLASE"/>
    <property type="match status" value="1"/>
</dbReference>
<comment type="function">
    <text evidence="1">The purine nucleoside phosphorylases catalyze the phosphorolytic breakdown of the N-glycosidic bond in the beta-(deoxy)ribonucleoside molecules, with the formation of the corresponding free purine bases and pentose-1-phosphate. Cleaves guanosine, inosine, 2'-deoxyguanosine and 2'-deoxyinosine.</text>
</comment>
<evidence type="ECO:0000259" key="9">
    <source>
        <dbReference type="Pfam" id="PF01048"/>
    </source>
</evidence>
<feature type="binding site" evidence="8">
    <location>
        <position position="190"/>
    </location>
    <ligand>
        <name>a purine D-ribonucleoside</name>
        <dbReference type="ChEBI" id="CHEBI:142355"/>
    </ligand>
</feature>
<accession>A0A0K1P7E5</accession>
<dbReference type="CDD" id="cd09009">
    <property type="entry name" value="PNP-EcPNPII_like"/>
    <property type="match status" value="1"/>
</dbReference>
<feature type="binding site" evidence="8">
    <location>
        <position position="58"/>
    </location>
    <ligand>
        <name>phosphate</name>
        <dbReference type="ChEBI" id="CHEBI:43474"/>
    </ligand>
</feature>
<sequence>MKRIEEITNYIKTQFNKSIDMAIILGSGLSSIVNDINIIKEISYKDIPYFIESEVVGHDSKMIFAEVMDKNILIFKGRFHYYEGYDISDVVLPIRVIANLKIKNLILTNACGGISDFLNPGDLMIIKDHIGLFCPSPLRGKNYDQFGTRFPDMTNVYNNDLIDTTKQIAKKLNIEVKEGTYAYFHGPMYETPAEINSYKFLGADAIGMSTVPEAIVAHHAGINILGISLITNKAAGLGGKLSHQEVLETAKLSENKFKELLLNVITKHFYNNYNKK</sequence>
<evidence type="ECO:0000256" key="3">
    <source>
        <dbReference type="ARBA" id="ARBA00006751"/>
    </source>
</evidence>
<feature type="domain" description="Nucleoside phosphorylase" evidence="9">
    <location>
        <begin position="21"/>
        <end position="265"/>
    </location>
</feature>
<dbReference type="Proteomes" id="UP000067243">
    <property type="component" value="Chromosome"/>
</dbReference>
<feature type="binding site" evidence="8">
    <location>
        <position position="27"/>
    </location>
    <ligand>
        <name>phosphate</name>
        <dbReference type="ChEBI" id="CHEBI:43474"/>
    </ligand>
</feature>
<evidence type="ECO:0000256" key="5">
    <source>
        <dbReference type="ARBA" id="ARBA00022679"/>
    </source>
</evidence>
<dbReference type="GO" id="GO:0005737">
    <property type="term" value="C:cytoplasm"/>
    <property type="evidence" value="ECO:0007669"/>
    <property type="project" value="TreeGrafter"/>
</dbReference>
<protein>
    <recommendedName>
        <fullName evidence="7">Purine nucleoside phosphorylase</fullName>
        <ecNumber evidence="7">2.4.2.1</ecNumber>
    </recommendedName>
    <alternativeName>
        <fullName evidence="7">Inosine-guanosine phosphorylase</fullName>
    </alternativeName>
</protein>
<evidence type="ECO:0000256" key="7">
    <source>
        <dbReference type="PIRNR" id="PIRNR000477"/>
    </source>
</evidence>
<name>A0A0K1P7E5_9MOLU</name>
<gene>
    <name evidence="10" type="ORF">STURON_00853</name>
</gene>
<feature type="binding site" evidence="8">
    <location>
        <position position="232"/>
    </location>
    <ligand>
        <name>a purine D-ribonucleoside</name>
        <dbReference type="ChEBI" id="CHEBI:142355"/>
    </ligand>
</feature>
<dbReference type="GO" id="GO:0004731">
    <property type="term" value="F:purine-nucleoside phosphorylase activity"/>
    <property type="evidence" value="ECO:0007669"/>
    <property type="project" value="UniProtKB-EC"/>
</dbReference>
<evidence type="ECO:0000256" key="8">
    <source>
        <dbReference type="PIRSR" id="PIRSR000477-2"/>
    </source>
</evidence>
<comment type="similarity">
    <text evidence="3 7">Belongs to the PNP/MTAP phosphorylase family.</text>
</comment>
<dbReference type="SUPFAM" id="SSF53167">
    <property type="entry name" value="Purine and uridine phosphorylases"/>
    <property type="match status" value="1"/>
</dbReference>
<dbReference type="InterPro" id="IPR000845">
    <property type="entry name" value="Nucleoside_phosphorylase_d"/>
</dbReference>
<dbReference type="PATRIC" id="fig|216946.3.peg.882"/>
<dbReference type="EC" id="2.4.2.1" evidence="7"/>
<feature type="binding site" evidence="8">
    <location>
        <position position="110"/>
    </location>
    <ligand>
        <name>phosphate</name>
        <dbReference type="ChEBI" id="CHEBI:43474"/>
    </ligand>
</feature>
<dbReference type="STRING" id="216946.STURO_v1c08480"/>
<evidence type="ECO:0000313" key="11">
    <source>
        <dbReference type="Proteomes" id="UP000067243"/>
    </source>
</evidence>
<dbReference type="Gene3D" id="3.40.50.1580">
    <property type="entry name" value="Nucleoside phosphorylase domain"/>
    <property type="match status" value="1"/>
</dbReference>
<dbReference type="NCBIfam" id="NF006054">
    <property type="entry name" value="PRK08202.1"/>
    <property type="match status" value="1"/>
</dbReference>
<dbReference type="UniPathway" id="UPA00606"/>
<dbReference type="AlphaFoldDB" id="A0A0K1P7E5"/>
<dbReference type="PANTHER" id="PTHR11904:SF9">
    <property type="entry name" value="PURINE NUCLEOSIDE PHOSPHORYLASE-RELATED"/>
    <property type="match status" value="1"/>
</dbReference>
<dbReference type="InterPro" id="IPR011268">
    <property type="entry name" value="Purine_phosphorylase"/>
</dbReference>
<dbReference type="PIRSF" id="PIRSF000477">
    <property type="entry name" value="PurNPase"/>
    <property type="match status" value="1"/>
</dbReference>
<dbReference type="NCBIfam" id="TIGR01697">
    <property type="entry name" value="PNPH-PUNA-XAPA"/>
    <property type="match status" value="1"/>
</dbReference>
<dbReference type="InterPro" id="IPR011270">
    <property type="entry name" value="Pur_Nuc_Pase_Ino/Guo-sp"/>
</dbReference>
<evidence type="ECO:0000256" key="6">
    <source>
        <dbReference type="ARBA" id="ARBA00048556"/>
    </source>
</evidence>
<evidence type="ECO:0000256" key="4">
    <source>
        <dbReference type="ARBA" id="ARBA00022676"/>
    </source>
</evidence>